<protein>
    <submittedName>
        <fullName evidence="4">Phage tail tape measure protein</fullName>
    </submittedName>
</protein>
<reference evidence="4 5" key="1">
    <citation type="submission" date="2023-11" db="EMBL/GenBank/DDBJ databases">
        <title>Streptococcus wuxiensis sp. nov., Streptococcus jiangnanensis sp. nov., Streptococcus fermentans sp. nov., three novel members of the genus Streptococcus isolated from breast milk.</title>
        <authorList>
            <person name="Zhou Y."/>
            <person name="Yang B."/>
        </authorList>
    </citation>
    <scope>NUCLEOTIDE SEQUENCE [LARGE SCALE GENOMIC DNA]</scope>
    <source>
        <strain evidence="4 5">BJSWXB5TM5</strain>
    </source>
</reference>
<feature type="domain" description="Phage tail tape measure protein" evidence="3">
    <location>
        <begin position="206"/>
        <end position="412"/>
    </location>
</feature>
<dbReference type="RefSeq" id="WP_320692528.1">
    <property type="nucleotide sequence ID" value="NZ_JAXHDP010000009.1"/>
</dbReference>
<evidence type="ECO:0000313" key="5">
    <source>
        <dbReference type="Proteomes" id="UP001280591"/>
    </source>
</evidence>
<evidence type="ECO:0000256" key="2">
    <source>
        <dbReference type="SAM" id="Coils"/>
    </source>
</evidence>
<dbReference type="NCBIfam" id="TIGR01760">
    <property type="entry name" value="tape_meas_TP901"/>
    <property type="match status" value="1"/>
</dbReference>
<comment type="caution">
    <text evidence="4">The sequence shown here is derived from an EMBL/GenBank/DDBJ whole genome shotgun (WGS) entry which is preliminary data.</text>
</comment>
<sequence>MAGGTPLGQMYIELGLDVSKFNPTLNGAKNAVKYFQSNVKALDSSLKNNGKNTDLLQAKYKTLGQAIEAQRKVLEQMKNSFDTLEPGTAKFDKAAAEIERENAKLAAMEGQLHRVQQALIAVGKENSFANRINKLGDSLIKGGDKIKTFGDNISSFGGKLTTGLTAPLVASVGLITKAAIDYESAFAGVKKTVDETATVSYQKLSDGIRQMAKELPASAVEIANVAEVAGQLGIKAEDILTFSRTMIDMGESTNLSAEDAASSIAKIANILGLTSDEYKRFGSSVVDLGNNFATTERDIVEMTNRLAAGGRLAGLTAPDILGLATAMSSVGIEAEAGGTAMTQTLTAIGNAVSLTGKGAADDLNLIAKTAGMTAEEFQQAWKEKPVVALQSFIKGLKNAQEKGVNMNAILEQLGMTGIRQSNMLKSLALASDKMGDAVDRSNQAWKENTALTNEANKRYETTESQLKMFKNQVTDLAIEFGGPLLKALRDGLKAAKPWIDTLATMAKQFSSMSEEQQRNVLKWAALTAGAGPALSILGKGLGIIGNLTKALGWLTKGTGKAVGGMSLMLKTFQAFRTTGNLTSAFQLASSGAASLGTATASASSSVGLLGTSMSLLANPLGLTIGTIALATAGLVYLGNEKDKARIKAEEFGSTLNDVQRGELRSFQKTVDETSTAVANFGSTAGSAEKVSGAFKKLYEEVAATADKTNKRMEELGAKWGLSEEDIAKAKEKNAQVVSNTESMMNQINEIYQRHNGDASKFSQEEKEIILNNQNEMIKAKLSMMDLSAEQQKAALQALNGDVRSLNETQLKHTRDVLKQALDEEKKLYENSKSELKELLDGKAIDQETYNKKMQTLEANHAQTMEALGSKYYQVMQNLDDKVKARTGQSWNYWEEAKKVLEEYGLSYEEIGKKAAEASQKVGNSHSILANYTSEMSKEVKEANDAWSLLVGNIDKNGNFQVKSNVKEVIGEAAKSAEGWEQLQFIAKTAEINSNARATIAEALVESGKWKDMTLEEKQVIVKNQAGLQAIFDSETHLKTWNSMPAKVKELLMKNADVMNKAEEASKALANYEALKPKQKELLANDESVRRAVARSTDTLTAWNATTPFTKDLKADPTNVLNNGQLSIDKITAWNFASAETKSLDAVDNTSAAVGSAILSVNSPKQEAPINLFAADQTGGVRNETSGAINAIKQYDPVNILAKNGTNDTVSEVKTGVNGIQDKTVTINARDNASGVLSGIKSWIDSVTGNFFTNIFASKHAHGTNYHPGGLAIVNDQRNSNYKEMVTLPNGRSFIPQGRDVLLPLPRGSKVLRADKTRRLMREIGVPKYASGIGIPSDAKFLREMEEAQRNITIQTTSVQNGQDTDKVVSEMRILRSSLEKLLTAILNKDTNTYLDSSKVTDIITRKQNENERLQLLMKGVIE</sequence>
<dbReference type="InterPro" id="IPR010090">
    <property type="entry name" value="Phage_tape_meas"/>
</dbReference>
<dbReference type="Pfam" id="PF10145">
    <property type="entry name" value="PhageMin_Tail"/>
    <property type="match status" value="1"/>
</dbReference>
<evidence type="ECO:0000313" key="4">
    <source>
        <dbReference type="EMBL" id="MDY4346581.1"/>
    </source>
</evidence>
<proteinExistence type="predicted"/>
<evidence type="ECO:0000259" key="3">
    <source>
        <dbReference type="Pfam" id="PF10145"/>
    </source>
</evidence>
<keyword evidence="5" id="KW-1185">Reference proteome</keyword>
<dbReference type="EMBL" id="JAXHDP010000009">
    <property type="protein sequence ID" value="MDY4346581.1"/>
    <property type="molecule type" value="Genomic_DNA"/>
</dbReference>
<dbReference type="PANTHER" id="PTHR37813:SF1">
    <property type="entry name" value="FELS-2 PROPHAGE PROTEIN"/>
    <property type="match status" value="1"/>
</dbReference>
<accession>A0ABU5FYS5</accession>
<keyword evidence="1" id="KW-1188">Viral release from host cell</keyword>
<organism evidence="4 5">
    <name type="scientific">Streptococcus fermentans</name>
    <dbReference type="NCBI Taxonomy" id="3095082"/>
    <lineage>
        <taxon>Bacteria</taxon>
        <taxon>Bacillati</taxon>
        <taxon>Bacillota</taxon>
        <taxon>Bacilli</taxon>
        <taxon>Lactobacillales</taxon>
        <taxon>Streptococcaceae</taxon>
        <taxon>Streptococcus</taxon>
    </lineage>
</organism>
<name>A0ABU5FYS5_9STRE</name>
<gene>
    <name evidence="4" type="ORF">SPC81_08240</name>
</gene>
<feature type="coiled-coil region" evidence="2">
    <location>
        <begin position="788"/>
        <end position="841"/>
    </location>
</feature>
<feature type="coiled-coil region" evidence="2">
    <location>
        <begin position="91"/>
        <end position="118"/>
    </location>
</feature>
<dbReference type="PANTHER" id="PTHR37813">
    <property type="entry name" value="FELS-2 PROPHAGE PROTEIN"/>
    <property type="match status" value="1"/>
</dbReference>
<evidence type="ECO:0000256" key="1">
    <source>
        <dbReference type="ARBA" id="ARBA00022612"/>
    </source>
</evidence>
<dbReference type="Proteomes" id="UP001280591">
    <property type="component" value="Unassembled WGS sequence"/>
</dbReference>
<keyword evidence="2" id="KW-0175">Coiled coil</keyword>
<feature type="coiled-coil region" evidence="2">
    <location>
        <begin position="1047"/>
        <end position="1074"/>
    </location>
</feature>